<accession>A0A2S2KQ38</accession>
<protein>
    <submittedName>
        <fullName evidence="2">Uncharacterized protein</fullName>
    </submittedName>
</protein>
<keyword evidence="1" id="KW-1133">Transmembrane helix</keyword>
<keyword evidence="3" id="KW-1185">Reference proteome</keyword>
<evidence type="ECO:0000256" key="1">
    <source>
        <dbReference type="SAM" id="Phobius"/>
    </source>
</evidence>
<proteinExistence type="predicted"/>
<gene>
    <name evidence="2" type="ORF">NZNM25_03590</name>
</gene>
<reference evidence="2 3" key="1">
    <citation type="submission" date="2018-05" db="EMBL/GenBank/DDBJ databases">
        <title>genome sequencing of Nitrosopumilus sp. NM25.</title>
        <authorList>
            <person name="Mori K."/>
            <person name="Nakagawa T."/>
        </authorList>
    </citation>
    <scope>NUCLEOTIDE SEQUENCE [LARGE SCALE GENOMIC DNA]</scope>
    <source>
        <strain evidence="2 3">NM25</strain>
    </source>
</reference>
<evidence type="ECO:0000313" key="2">
    <source>
        <dbReference type="EMBL" id="GBH33568.1"/>
    </source>
</evidence>
<keyword evidence="1" id="KW-0472">Membrane</keyword>
<feature type="transmembrane region" description="Helical" evidence="1">
    <location>
        <begin position="48"/>
        <end position="69"/>
    </location>
</feature>
<dbReference type="OrthoDB" id="11172at2157"/>
<feature type="transmembrane region" description="Helical" evidence="1">
    <location>
        <begin position="7"/>
        <end position="28"/>
    </location>
</feature>
<feature type="transmembrane region" description="Helical" evidence="1">
    <location>
        <begin position="81"/>
        <end position="100"/>
    </location>
</feature>
<comment type="caution">
    <text evidence="2">The sequence shown here is derived from an EMBL/GenBank/DDBJ whole genome shotgun (WGS) entry which is preliminary data.</text>
</comment>
<dbReference type="EMBL" id="BGKI01000001">
    <property type="protein sequence ID" value="GBH33568.1"/>
    <property type="molecule type" value="Genomic_DNA"/>
</dbReference>
<name>A0A2S2KQ38_9ARCH</name>
<organism evidence="2 3">
    <name type="scientific">Nitrosopumilus zosterae</name>
    <dbReference type="NCBI Taxonomy" id="718286"/>
    <lineage>
        <taxon>Archaea</taxon>
        <taxon>Nitrososphaerota</taxon>
        <taxon>Nitrososphaeria</taxon>
        <taxon>Nitrosopumilales</taxon>
        <taxon>Nitrosopumilaceae</taxon>
        <taxon>Nitrosopumilus</taxon>
    </lineage>
</organism>
<evidence type="ECO:0000313" key="3">
    <source>
        <dbReference type="Proteomes" id="UP000245829"/>
    </source>
</evidence>
<dbReference type="AlphaFoldDB" id="A0A2S2KQ38"/>
<dbReference type="RefSeq" id="WP_109876207.1">
    <property type="nucleotide sequence ID" value="NZ_AP026695.1"/>
</dbReference>
<feature type="transmembrane region" description="Helical" evidence="1">
    <location>
        <begin position="112"/>
        <end position="134"/>
    </location>
</feature>
<dbReference type="GeneID" id="76209700"/>
<keyword evidence="1" id="KW-0812">Transmembrane</keyword>
<sequence length="146" mass="16007">MGLEKWLAITSVALFAMFAGEMISVYHFMTNVPEEIEFSITFEPDPKIIQFVSIGIAPAGVLAAVAFIMSKHYGSKTVGGLIIAGGIILFAGMTVSYSMLNSIDEKYLTDAVKLIPLLFMVLSAPVIIVGAYLIKHKKLRPKKEYF</sequence>
<dbReference type="Proteomes" id="UP000245829">
    <property type="component" value="Unassembled WGS sequence"/>
</dbReference>